<evidence type="ECO:0000313" key="7">
    <source>
        <dbReference type="Proteomes" id="UP000625079"/>
    </source>
</evidence>
<name>A0A410V378_9BRAD</name>
<dbReference type="GO" id="GO:0008690">
    <property type="term" value="F:3-deoxy-manno-octulosonate cytidylyltransferase activity"/>
    <property type="evidence" value="ECO:0007669"/>
    <property type="project" value="UniProtKB-EC"/>
</dbReference>
<accession>A0A410V378</accession>
<dbReference type="PANTHER" id="PTHR42866">
    <property type="entry name" value="3-DEOXY-MANNO-OCTULOSONATE CYTIDYLYLTRANSFERASE"/>
    <property type="match status" value="1"/>
</dbReference>
<dbReference type="NCBIfam" id="NF003952">
    <property type="entry name" value="PRK05450.1-5"/>
    <property type="match status" value="1"/>
</dbReference>
<dbReference type="Proteomes" id="UP000593880">
    <property type="component" value="Chromosome"/>
</dbReference>
<dbReference type="OrthoDB" id="9815559at2"/>
<dbReference type="AlphaFoldDB" id="A0A410V378"/>
<dbReference type="CDD" id="cd02517">
    <property type="entry name" value="CMP-KDO-Synthetase"/>
    <property type="match status" value="1"/>
</dbReference>
<dbReference type="RefSeq" id="WP_128964827.1">
    <property type="nucleotide sequence ID" value="NZ_BMHC01000001.1"/>
</dbReference>
<sequence>MRPIVIIPTRLGSTRLPGKALTEINGQPMIAHVLRRGLEADIGPVVVACGDQAIVDVIAGLGGRAVLTDPHLPTGSDRAHAALQLIDADAAYDVVIVLQGDLPTIDPATIRATMEPLSRHADCSIATLATEIEDPMELEAPSVVKIALAIHPEDTIGRAVYFSRAVIPAGAGKHYHHVGMYTYRREALAKYVGLPRGVLEQRESLEQLRAIEHGMRMDAKVIRTEPLGVDTLADLERARDLLTARAI</sequence>
<reference evidence="5 6" key="2">
    <citation type="submission" date="2018-06" db="EMBL/GenBank/DDBJ databases">
        <title>Comparative genomics of rhizobia nodulating Arachis hypogaea in China.</title>
        <authorList>
            <person name="Li Y."/>
        </authorList>
    </citation>
    <scope>NUCLEOTIDE SEQUENCE [LARGE SCALE GENOMIC DNA]</scope>
    <source>
        <strain evidence="5 6">CCBAU 51658</strain>
    </source>
</reference>
<dbReference type="InterPro" id="IPR003329">
    <property type="entry name" value="Cytidylyl_trans"/>
</dbReference>
<dbReference type="GO" id="GO:0009103">
    <property type="term" value="P:lipopolysaccharide biosynthetic process"/>
    <property type="evidence" value="ECO:0007669"/>
    <property type="project" value="UniProtKB-KW"/>
</dbReference>
<dbReference type="PANTHER" id="PTHR42866:SF2">
    <property type="entry name" value="3-DEOXY-MANNO-OCTULOSONATE CYTIDYLYLTRANSFERASE, MITOCHONDRIAL"/>
    <property type="match status" value="1"/>
</dbReference>
<keyword evidence="6" id="KW-1185">Reference proteome</keyword>
<reference evidence="4" key="1">
    <citation type="journal article" date="2014" name="Int. J. Syst. Evol. Microbiol.">
        <title>Complete genome sequence of Corynebacterium casei LMG S-19264T (=DSM 44701T), isolated from a smear-ripened cheese.</title>
        <authorList>
            <consortium name="US DOE Joint Genome Institute (JGI-PGF)"/>
            <person name="Walter F."/>
            <person name="Albersmeier A."/>
            <person name="Kalinowski J."/>
            <person name="Ruckert C."/>
        </authorList>
    </citation>
    <scope>NUCLEOTIDE SEQUENCE</scope>
    <source>
        <strain evidence="4">CGMCC 1.15034</strain>
    </source>
</reference>
<reference evidence="4" key="3">
    <citation type="submission" date="2022-12" db="EMBL/GenBank/DDBJ databases">
        <authorList>
            <person name="Sun Q."/>
            <person name="Zhou Y."/>
        </authorList>
    </citation>
    <scope>NUCLEOTIDE SEQUENCE</scope>
    <source>
        <strain evidence="4">CGMCC 1.15034</strain>
    </source>
</reference>
<protein>
    <submittedName>
        <fullName evidence="4">3-deoxy-manno-octulosonate cytidylyltransferase</fullName>
        <ecNumber evidence="5">2.7.7.38</ecNumber>
    </submittedName>
</protein>
<dbReference type="InterPro" id="IPR004528">
    <property type="entry name" value="KdsB"/>
</dbReference>
<dbReference type="Gene3D" id="3.90.550.10">
    <property type="entry name" value="Spore Coat Polysaccharide Biosynthesis Protein SpsA, Chain A"/>
    <property type="match status" value="1"/>
</dbReference>
<evidence type="ECO:0000313" key="4">
    <source>
        <dbReference type="EMBL" id="GGI18749.1"/>
    </source>
</evidence>
<evidence type="ECO:0000256" key="2">
    <source>
        <dbReference type="ARBA" id="ARBA00022695"/>
    </source>
</evidence>
<dbReference type="EMBL" id="BMHC01000001">
    <property type="protein sequence ID" value="GGI18749.1"/>
    <property type="molecule type" value="Genomic_DNA"/>
</dbReference>
<dbReference type="InterPro" id="IPR029044">
    <property type="entry name" value="Nucleotide-diphossugar_trans"/>
</dbReference>
<dbReference type="EC" id="2.7.7.38" evidence="5"/>
<evidence type="ECO:0000256" key="1">
    <source>
        <dbReference type="ARBA" id="ARBA00022679"/>
    </source>
</evidence>
<dbReference type="NCBIfam" id="NF003948">
    <property type="entry name" value="PRK05450.1-1"/>
    <property type="match status" value="1"/>
</dbReference>
<dbReference type="SUPFAM" id="SSF53448">
    <property type="entry name" value="Nucleotide-diphospho-sugar transferases"/>
    <property type="match status" value="1"/>
</dbReference>
<gene>
    <name evidence="4" type="primary">kdsB</name>
    <name evidence="4" type="ORF">GCM10010987_00860</name>
    <name evidence="5" type="ORF">XH86_10955</name>
</gene>
<dbReference type="EMBL" id="CP030057">
    <property type="protein sequence ID" value="QOZ59203.1"/>
    <property type="molecule type" value="Genomic_DNA"/>
</dbReference>
<evidence type="ECO:0000313" key="5">
    <source>
        <dbReference type="EMBL" id="QOZ59203.1"/>
    </source>
</evidence>
<proteinExistence type="predicted"/>
<dbReference type="GO" id="GO:0005829">
    <property type="term" value="C:cytosol"/>
    <property type="evidence" value="ECO:0007669"/>
    <property type="project" value="TreeGrafter"/>
</dbReference>
<keyword evidence="2 4" id="KW-0548">Nucleotidyltransferase</keyword>
<dbReference type="Pfam" id="PF02348">
    <property type="entry name" value="CTP_transf_3"/>
    <property type="match status" value="1"/>
</dbReference>
<evidence type="ECO:0000313" key="6">
    <source>
        <dbReference type="Proteomes" id="UP000593880"/>
    </source>
</evidence>
<keyword evidence="3" id="KW-0448">Lipopolysaccharide biosynthesis</keyword>
<keyword evidence="1 5" id="KW-0808">Transferase</keyword>
<evidence type="ECO:0000256" key="3">
    <source>
        <dbReference type="ARBA" id="ARBA00022985"/>
    </source>
</evidence>
<organism evidence="4 7">
    <name type="scientific">Bradyrhizobium guangdongense</name>
    <dbReference type="NCBI Taxonomy" id="1325090"/>
    <lineage>
        <taxon>Bacteria</taxon>
        <taxon>Pseudomonadati</taxon>
        <taxon>Pseudomonadota</taxon>
        <taxon>Alphaproteobacteria</taxon>
        <taxon>Hyphomicrobiales</taxon>
        <taxon>Nitrobacteraceae</taxon>
        <taxon>Bradyrhizobium</taxon>
    </lineage>
</organism>
<dbReference type="Proteomes" id="UP000625079">
    <property type="component" value="Unassembled WGS sequence"/>
</dbReference>